<evidence type="ECO:0000313" key="2">
    <source>
        <dbReference type="EMBL" id="KAK4114252.1"/>
    </source>
</evidence>
<feature type="compositionally biased region" description="Pro residues" evidence="1">
    <location>
        <begin position="303"/>
        <end position="319"/>
    </location>
</feature>
<gene>
    <name evidence="2" type="ORF">N656DRAFT_580025</name>
</gene>
<evidence type="ECO:0000256" key="1">
    <source>
        <dbReference type="SAM" id="MobiDB-lite"/>
    </source>
</evidence>
<name>A0AAN6TGW4_9PEZI</name>
<feature type="compositionally biased region" description="Pro residues" evidence="1">
    <location>
        <begin position="230"/>
        <end position="240"/>
    </location>
</feature>
<organism evidence="2 3">
    <name type="scientific">Canariomyces notabilis</name>
    <dbReference type="NCBI Taxonomy" id="2074819"/>
    <lineage>
        <taxon>Eukaryota</taxon>
        <taxon>Fungi</taxon>
        <taxon>Dikarya</taxon>
        <taxon>Ascomycota</taxon>
        <taxon>Pezizomycotina</taxon>
        <taxon>Sordariomycetes</taxon>
        <taxon>Sordariomycetidae</taxon>
        <taxon>Sordariales</taxon>
        <taxon>Chaetomiaceae</taxon>
        <taxon>Canariomyces</taxon>
    </lineage>
</organism>
<comment type="caution">
    <text evidence="2">The sequence shown here is derived from an EMBL/GenBank/DDBJ whole genome shotgun (WGS) entry which is preliminary data.</text>
</comment>
<feature type="region of interest" description="Disordered" evidence="1">
    <location>
        <begin position="24"/>
        <end position="78"/>
    </location>
</feature>
<reference evidence="2" key="1">
    <citation type="journal article" date="2023" name="Mol. Phylogenet. Evol.">
        <title>Genome-scale phylogeny and comparative genomics of the fungal order Sordariales.</title>
        <authorList>
            <person name="Hensen N."/>
            <person name="Bonometti L."/>
            <person name="Westerberg I."/>
            <person name="Brannstrom I.O."/>
            <person name="Guillou S."/>
            <person name="Cros-Aarteil S."/>
            <person name="Calhoun S."/>
            <person name="Haridas S."/>
            <person name="Kuo A."/>
            <person name="Mondo S."/>
            <person name="Pangilinan J."/>
            <person name="Riley R."/>
            <person name="LaButti K."/>
            <person name="Andreopoulos B."/>
            <person name="Lipzen A."/>
            <person name="Chen C."/>
            <person name="Yan M."/>
            <person name="Daum C."/>
            <person name="Ng V."/>
            <person name="Clum A."/>
            <person name="Steindorff A."/>
            <person name="Ohm R.A."/>
            <person name="Martin F."/>
            <person name="Silar P."/>
            <person name="Natvig D.O."/>
            <person name="Lalanne C."/>
            <person name="Gautier V."/>
            <person name="Ament-Velasquez S.L."/>
            <person name="Kruys A."/>
            <person name="Hutchinson M.I."/>
            <person name="Powell A.J."/>
            <person name="Barry K."/>
            <person name="Miller A.N."/>
            <person name="Grigoriev I.V."/>
            <person name="Debuchy R."/>
            <person name="Gladieux P."/>
            <person name="Hiltunen Thoren M."/>
            <person name="Johannesson H."/>
        </authorList>
    </citation>
    <scope>NUCLEOTIDE SEQUENCE</scope>
    <source>
        <strain evidence="2">CBS 508.74</strain>
    </source>
</reference>
<feature type="region of interest" description="Disordered" evidence="1">
    <location>
        <begin position="200"/>
        <end position="329"/>
    </location>
</feature>
<evidence type="ECO:0000313" key="3">
    <source>
        <dbReference type="Proteomes" id="UP001302812"/>
    </source>
</evidence>
<feature type="compositionally biased region" description="Polar residues" evidence="1">
    <location>
        <begin position="200"/>
        <end position="209"/>
    </location>
</feature>
<dbReference type="EMBL" id="MU853337">
    <property type="protein sequence ID" value="KAK4114252.1"/>
    <property type="molecule type" value="Genomic_DNA"/>
</dbReference>
<feature type="compositionally biased region" description="Polar residues" evidence="1">
    <location>
        <begin position="242"/>
        <end position="262"/>
    </location>
</feature>
<sequence length="705" mass="77924">MASSGTPQRRPLGSIFLSNYDYKGNTRAASRTPDTLPALRPRAEARTQPPARLALENSKDISNPGKRSPPVVINRGPFPGIPAITASHRIEKKQRLEEPQPKLGGQAIHLQSQTSPPVNPPSSTTASTYDKDIIDAIKYRPVTAGDKARATLEKIKAKQAKQATLQQPTIVGYLTTSALETDEALFRKIASKLSEQKTTQIVPNIPSGSKQRESNGYHLGDISHQQPKLPAVPAPAPPPGTHQVNLPKSRNIFQPSRNTTRQAPKKPSVPPPAPPAPVPSRKQYPSPTPLSQPKPKPRAHLPPVRPHPSTLPKPQPQPKPGFQEAKPPASVSAIEALGEDRTVFQWVVYRTKRFVPGPQTTAASSSSSTITNRAQAIRGQTKQPAVRCSSHLSLQQANAQAAARRERIQKGAVRKSWAMVSSPLSSSKEEGTGGLLYEGEVGFEGGEVQFFWVEEEVIDLESVVRLDGNGKNKKKGVRVDVGKVGIYRRWRWDVWSKVVYSKWGLMGGRGEEEEGWWYLKGTGKGKKKGKKGKKKGKKGKKKGKKGKKKGKKGKKKGVRMKIQKRRRRTSRMKVRTRKADTKSMSKTGKKKRTGNSKLGANPAFSARRQPPPLPTTPPWTSLTRQSNFTARTRPFPKPTRPRWPRFWSWQGPRTAGSRTTTTMNTPSRRAILKHLKKQRPARAAVQWRWNLSGTRRLGTGTIGSF</sequence>
<reference evidence="2" key="2">
    <citation type="submission" date="2023-05" db="EMBL/GenBank/DDBJ databases">
        <authorList>
            <consortium name="Lawrence Berkeley National Laboratory"/>
            <person name="Steindorff A."/>
            <person name="Hensen N."/>
            <person name="Bonometti L."/>
            <person name="Westerberg I."/>
            <person name="Brannstrom I.O."/>
            <person name="Guillou S."/>
            <person name="Cros-Aarteil S."/>
            <person name="Calhoun S."/>
            <person name="Haridas S."/>
            <person name="Kuo A."/>
            <person name="Mondo S."/>
            <person name="Pangilinan J."/>
            <person name="Riley R."/>
            <person name="Labutti K."/>
            <person name="Andreopoulos B."/>
            <person name="Lipzen A."/>
            <person name="Chen C."/>
            <person name="Yanf M."/>
            <person name="Daum C."/>
            <person name="Ng V."/>
            <person name="Clum A."/>
            <person name="Ohm R."/>
            <person name="Martin F."/>
            <person name="Silar P."/>
            <person name="Natvig D."/>
            <person name="Lalanne C."/>
            <person name="Gautier V."/>
            <person name="Ament-Velasquez S.L."/>
            <person name="Kruys A."/>
            <person name="Hutchinson M.I."/>
            <person name="Powell A.J."/>
            <person name="Barry K."/>
            <person name="Miller A.N."/>
            <person name="Grigoriev I.V."/>
            <person name="Debuchy R."/>
            <person name="Gladieux P."/>
            <person name="Thoren M.H."/>
            <person name="Johannesson H."/>
        </authorList>
    </citation>
    <scope>NUCLEOTIDE SEQUENCE</scope>
    <source>
        <strain evidence="2">CBS 508.74</strain>
    </source>
</reference>
<feature type="compositionally biased region" description="Basic residues" evidence="1">
    <location>
        <begin position="523"/>
        <end position="576"/>
    </location>
</feature>
<dbReference type="Proteomes" id="UP001302812">
    <property type="component" value="Unassembled WGS sequence"/>
</dbReference>
<dbReference type="RefSeq" id="XP_064671822.1">
    <property type="nucleotide sequence ID" value="XM_064810168.1"/>
</dbReference>
<accession>A0AAN6TGW4</accession>
<keyword evidence="3" id="KW-1185">Reference proteome</keyword>
<proteinExistence type="predicted"/>
<feature type="compositionally biased region" description="Pro residues" evidence="1">
    <location>
        <begin position="267"/>
        <end position="278"/>
    </location>
</feature>
<dbReference type="GeneID" id="89934293"/>
<feature type="region of interest" description="Disordered" evidence="1">
    <location>
        <begin position="520"/>
        <end position="663"/>
    </location>
</feature>
<dbReference type="AlphaFoldDB" id="A0AAN6TGW4"/>
<protein>
    <submittedName>
        <fullName evidence="2">Uncharacterized protein</fullName>
    </submittedName>
</protein>